<proteinExistence type="inferred from homology"/>
<dbReference type="Pfam" id="PF01420">
    <property type="entry name" value="Methylase_S"/>
    <property type="match status" value="1"/>
</dbReference>
<dbReference type="Proteomes" id="UP000006640">
    <property type="component" value="Chromosome"/>
</dbReference>
<feature type="domain" description="Type I restriction modification DNA specificity" evidence="4">
    <location>
        <begin position="65"/>
        <end position="177"/>
    </location>
</feature>
<evidence type="ECO:0000313" key="5">
    <source>
        <dbReference type="EMBL" id="ADG89211.1"/>
    </source>
</evidence>
<dbReference type="InterPro" id="IPR000055">
    <property type="entry name" value="Restrct_endonuc_typeI_TRD"/>
</dbReference>
<dbReference type="SUPFAM" id="SSF116734">
    <property type="entry name" value="DNA methylase specificity domain"/>
    <property type="match status" value="2"/>
</dbReference>
<evidence type="ECO:0000259" key="4">
    <source>
        <dbReference type="Pfam" id="PF01420"/>
    </source>
</evidence>
<keyword evidence="6" id="KW-1185">Reference proteome</keyword>
<dbReference type="STRING" id="469371.Tbis_2508"/>
<dbReference type="InterPro" id="IPR044946">
    <property type="entry name" value="Restrct_endonuc_typeI_TRD_sf"/>
</dbReference>
<evidence type="ECO:0000256" key="3">
    <source>
        <dbReference type="ARBA" id="ARBA00023125"/>
    </source>
</evidence>
<comment type="similarity">
    <text evidence="1">Belongs to the type-I restriction system S methylase family.</text>
</comment>
<dbReference type="RefSeq" id="WP_013132744.1">
    <property type="nucleotide sequence ID" value="NC_014165.1"/>
</dbReference>
<dbReference type="CDD" id="cd17260">
    <property type="entry name" value="RMtype1_S_EcoEI-TRD1-CR1_like"/>
    <property type="match status" value="1"/>
</dbReference>
<evidence type="ECO:0000256" key="1">
    <source>
        <dbReference type="ARBA" id="ARBA00010923"/>
    </source>
</evidence>
<dbReference type="PANTHER" id="PTHR30408:SF13">
    <property type="entry name" value="TYPE I RESTRICTION ENZYME HINDI SPECIFICITY SUBUNIT"/>
    <property type="match status" value="1"/>
</dbReference>
<dbReference type="InterPro" id="IPR052021">
    <property type="entry name" value="Type-I_RS_S_subunit"/>
</dbReference>
<dbReference type="Gene3D" id="3.90.220.20">
    <property type="entry name" value="DNA methylase specificity domains"/>
    <property type="match status" value="2"/>
</dbReference>
<dbReference type="HOGENOM" id="CLU_021095_2_3_11"/>
<dbReference type="EMBL" id="CP001874">
    <property type="protein sequence ID" value="ADG89211.1"/>
    <property type="molecule type" value="Genomic_DNA"/>
</dbReference>
<keyword evidence="3" id="KW-0238">DNA-binding</keyword>
<dbReference type="AlphaFoldDB" id="D6Y4N5"/>
<gene>
    <name evidence="5" type="ordered locus">Tbis_2508</name>
</gene>
<protein>
    <submittedName>
        <fullName evidence="5">Restriction modification system DNA specificity domain protein</fullName>
    </submittedName>
</protein>
<evidence type="ECO:0000313" key="6">
    <source>
        <dbReference type="Proteomes" id="UP000006640"/>
    </source>
</evidence>
<keyword evidence="2" id="KW-0680">Restriction system</keyword>
<dbReference type="GO" id="GO:0003677">
    <property type="term" value="F:DNA binding"/>
    <property type="evidence" value="ECO:0007669"/>
    <property type="project" value="UniProtKB-KW"/>
</dbReference>
<dbReference type="CDD" id="cd17246">
    <property type="entry name" value="RMtype1_S_SonII-TRD2-CR2_like"/>
    <property type="match status" value="1"/>
</dbReference>
<accession>D6Y4N5</accession>
<evidence type="ECO:0000256" key="2">
    <source>
        <dbReference type="ARBA" id="ARBA00022747"/>
    </source>
</evidence>
<name>D6Y4N5_THEBD</name>
<reference evidence="5 6" key="1">
    <citation type="submission" date="2010-01" db="EMBL/GenBank/DDBJ databases">
        <title>The complete genome of Thermobispora bispora DSM 43833.</title>
        <authorList>
            <consortium name="US DOE Joint Genome Institute (JGI-PGF)"/>
            <person name="Lucas S."/>
            <person name="Copeland A."/>
            <person name="Lapidus A."/>
            <person name="Glavina del Rio T."/>
            <person name="Dalin E."/>
            <person name="Tice H."/>
            <person name="Bruce D."/>
            <person name="Goodwin L."/>
            <person name="Pitluck S."/>
            <person name="Kyrpides N."/>
            <person name="Mavromatis K."/>
            <person name="Ivanova N."/>
            <person name="Mikhailova N."/>
            <person name="Chertkov O."/>
            <person name="Brettin T."/>
            <person name="Detter J.C."/>
            <person name="Han C."/>
            <person name="Larimer F."/>
            <person name="Land M."/>
            <person name="Hauser L."/>
            <person name="Markowitz V."/>
            <person name="Cheng J.-F."/>
            <person name="Hugenholtz P."/>
            <person name="Woyke T."/>
            <person name="Wu D."/>
            <person name="Jando M."/>
            <person name="Schneider S."/>
            <person name="Klenk H.-P."/>
            <person name="Eisen J.A."/>
        </authorList>
    </citation>
    <scope>NUCLEOTIDE SEQUENCE [LARGE SCALE GENOMIC DNA]</scope>
    <source>
        <strain evidence="6">ATCC 19993 / DSM 43833 / CBS 139.67 / JCM 10125 / KCTC 9307 / NBRC 14880 / R51</strain>
    </source>
</reference>
<dbReference type="OrthoDB" id="9798929at2"/>
<dbReference type="eggNOG" id="COG0732">
    <property type="taxonomic scope" value="Bacteria"/>
</dbReference>
<dbReference type="GO" id="GO:0009307">
    <property type="term" value="P:DNA restriction-modification system"/>
    <property type="evidence" value="ECO:0007669"/>
    <property type="project" value="UniProtKB-KW"/>
</dbReference>
<dbReference type="PANTHER" id="PTHR30408">
    <property type="entry name" value="TYPE-1 RESTRICTION ENZYME ECOKI SPECIFICITY PROTEIN"/>
    <property type="match status" value="1"/>
</dbReference>
<dbReference type="KEGG" id="tbi:Tbis_2508"/>
<dbReference type="REBASE" id="26037">
    <property type="entry name" value="S.TbiR51ORF2509P"/>
</dbReference>
<organism evidence="5 6">
    <name type="scientific">Thermobispora bispora (strain ATCC 19993 / DSM 43833 / CBS 139.67 / JCM 10125 / KCTC 9307 / NBRC 14880 / R51)</name>
    <dbReference type="NCBI Taxonomy" id="469371"/>
    <lineage>
        <taxon>Bacteria</taxon>
        <taxon>Bacillati</taxon>
        <taxon>Actinomycetota</taxon>
        <taxon>Actinomycetes</taxon>
        <taxon>Streptosporangiales</taxon>
        <taxon>Streptosporangiaceae</taxon>
        <taxon>Thermobispora</taxon>
    </lineage>
</organism>
<sequence length="401" mass="44023">MGEHLTLADVCLQITDCEHKTAPAAPRGTEYGYSVGTPCIKNGRLLLDAAKRVDRATYEKWTARAVPQKDDIILTREAPVGEAALLDGNSRVCLGQRTVLLRPDPLKIDPRFLHYLLLSPALQERMRIRAEGSTVPHLNVGDIRSLQLGELPPLREQHVTAAILGALDDKIAVNERIAVTYESLLRLRFEELRVDVEPAPGEGVAVSELIEFNPSVPAPRTTDAVYLDMSSVPTSTARVREWSRREPKSGTRFANNDTVMARITPCLENGKTAFIDFMEDGETGIGSTEFIVMRARAGVPVHLPYFLARSPRFRSYAIQNMVGSSGRQRVSASQLAGFTVRLPDPTSMAAFGEAASAAFAHMKSLDAESKNLAQLRDTLLPKLISGELRVRDAEKAVEEAL</sequence>